<accession>A0A157QP73</accession>
<name>A0A157QP73_9BORD</name>
<dbReference type="AlphaFoldDB" id="A0A157QP73"/>
<feature type="region of interest" description="Disordered" evidence="1">
    <location>
        <begin position="76"/>
        <end position="97"/>
    </location>
</feature>
<keyword evidence="3" id="KW-0238">DNA-binding</keyword>
<dbReference type="GO" id="GO:0003677">
    <property type="term" value="F:DNA binding"/>
    <property type="evidence" value="ECO:0007669"/>
    <property type="project" value="UniProtKB-KW"/>
</dbReference>
<evidence type="ECO:0000313" key="3">
    <source>
        <dbReference type="EMBL" id="SAI47571.1"/>
    </source>
</evidence>
<proteinExistence type="predicted"/>
<organism evidence="3 4">
    <name type="scientific">Bordetella ansorpii</name>
    <dbReference type="NCBI Taxonomy" id="288768"/>
    <lineage>
        <taxon>Bacteria</taxon>
        <taxon>Pseudomonadati</taxon>
        <taxon>Pseudomonadota</taxon>
        <taxon>Betaproteobacteria</taxon>
        <taxon>Burkholderiales</taxon>
        <taxon>Alcaligenaceae</taxon>
        <taxon>Bordetella</taxon>
    </lineage>
</organism>
<dbReference type="Pfam" id="PF04606">
    <property type="entry name" value="Ogr_Delta"/>
    <property type="match status" value="1"/>
</dbReference>
<sequence>MNVLGMNCPHCETWATVRSSERVSATLRIVYFQCRELNCGHTWKAHIEAVMTITPSAMPRPGIELPISPHSENIRRAAAAKADPRQQQMSLDHADHA</sequence>
<dbReference type="OrthoDB" id="6895359at2"/>
<evidence type="ECO:0000313" key="4">
    <source>
        <dbReference type="Proteomes" id="UP000077037"/>
    </source>
</evidence>
<reference evidence="3 4" key="1">
    <citation type="submission" date="2016-03" db="EMBL/GenBank/DDBJ databases">
        <authorList>
            <consortium name="Pathogen Informatics"/>
        </authorList>
    </citation>
    <scope>NUCLEOTIDE SEQUENCE [LARGE SCALE GENOMIC DNA]</scope>
    <source>
        <strain evidence="3 4">NCTC13364</strain>
    </source>
</reference>
<dbReference type="Proteomes" id="UP000077037">
    <property type="component" value="Unassembled WGS sequence"/>
</dbReference>
<feature type="domain" description="Zinc finger Ogr/Delta-type" evidence="2">
    <location>
        <begin position="7"/>
        <end position="49"/>
    </location>
</feature>
<evidence type="ECO:0000259" key="2">
    <source>
        <dbReference type="Pfam" id="PF04606"/>
    </source>
</evidence>
<dbReference type="RefSeq" id="WP_066417210.1">
    <property type="nucleotide sequence ID" value="NZ_FKBS01000025.1"/>
</dbReference>
<gene>
    <name evidence="3" type="ORF">SAMEA1982600_03827</name>
</gene>
<protein>
    <submittedName>
        <fullName evidence="3">DNA-binding transcriptional regulator</fullName>
    </submittedName>
</protein>
<dbReference type="InterPro" id="IPR007684">
    <property type="entry name" value="Znf_Ogr/Delta"/>
</dbReference>
<evidence type="ECO:0000256" key="1">
    <source>
        <dbReference type="SAM" id="MobiDB-lite"/>
    </source>
</evidence>
<dbReference type="EMBL" id="FKBS01000025">
    <property type="protein sequence ID" value="SAI47571.1"/>
    <property type="molecule type" value="Genomic_DNA"/>
</dbReference>